<protein>
    <submittedName>
        <fullName evidence="2">HET-domain-containing protein</fullName>
    </submittedName>
</protein>
<proteinExistence type="predicted"/>
<name>A0A9P4M642_9PEZI</name>
<reference evidence="2" key="1">
    <citation type="journal article" date="2020" name="Stud. Mycol.">
        <title>101 Dothideomycetes genomes: a test case for predicting lifestyles and emergence of pathogens.</title>
        <authorList>
            <person name="Haridas S."/>
            <person name="Albert R."/>
            <person name="Binder M."/>
            <person name="Bloem J."/>
            <person name="Labutti K."/>
            <person name="Salamov A."/>
            <person name="Andreopoulos B."/>
            <person name="Baker S."/>
            <person name="Barry K."/>
            <person name="Bills G."/>
            <person name="Bluhm B."/>
            <person name="Cannon C."/>
            <person name="Castanera R."/>
            <person name="Culley D."/>
            <person name="Daum C."/>
            <person name="Ezra D."/>
            <person name="Gonzalez J."/>
            <person name="Henrissat B."/>
            <person name="Kuo A."/>
            <person name="Liang C."/>
            <person name="Lipzen A."/>
            <person name="Lutzoni F."/>
            <person name="Magnuson J."/>
            <person name="Mondo S."/>
            <person name="Nolan M."/>
            <person name="Ohm R."/>
            <person name="Pangilinan J."/>
            <person name="Park H.-J."/>
            <person name="Ramirez L."/>
            <person name="Alfaro M."/>
            <person name="Sun H."/>
            <person name="Tritt A."/>
            <person name="Yoshinaga Y."/>
            <person name="Zwiers L.-H."/>
            <person name="Turgeon B."/>
            <person name="Goodwin S."/>
            <person name="Spatafora J."/>
            <person name="Crous P."/>
            <person name="Grigoriev I."/>
        </authorList>
    </citation>
    <scope>NUCLEOTIDE SEQUENCE</scope>
    <source>
        <strain evidence="2">CBS 133067</strain>
    </source>
</reference>
<sequence length="276" mass="31735">MRLLHTETLKFKEFPSVLPPYAILSHTWQTDEVLYEDILSNNAAKKPGGFLKVQKCCAVAASEGFRYIWIDTCCIDKNSSQELSEAINSMWKWYQQSTVCYAYLSDVSAKGDPTRRLWIYPPVPRKHPGAPSRWFSRGWTLQELIAPPRVIFYAENWKLIGDRMSLKEEIVEITNIEPEILEGNMMYLSSLSVAERMSWASKREVTREEDIAYCLLGLFDVNMPLLYGEGGVKAFIRLQEMIIENSRDLSVLAWTPDLYVGLNESLGILAHHPRDF</sequence>
<evidence type="ECO:0000259" key="1">
    <source>
        <dbReference type="Pfam" id="PF06985"/>
    </source>
</evidence>
<dbReference type="AlphaFoldDB" id="A0A9P4M642"/>
<dbReference type="EMBL" id="ML978126">
    <property type="protein sequence ID" value="KAF2098833.1"/>
    <property type="molecule type" value="Genomic_DNA"/>
</dbReference>
<dbReference type="Proteomes" id="UP000799772">
    <property type="component" value="Unassembled WGS sequence"/>
</dbReference>
<gene>
    <name evidence="2" type="ORF">NA57DRAFT_15983</name>
</gene>
<dbReference type="InterPro" id="IPR010730">
    <property type="entry name" value="HET"/>
</dbReference>
<organism evidence="2 3">
    <name type="scientific">Rhizodiscina lignyota</name>
    <dbReference type="NCBI Taxonomy" id="1504668"/>
    <lineage>
        <taxon>Eukaryota</taxon>
        <taxon>Fungi</taxon>
        <taxon>Dikarya</taxon>
        <taxon>Ascomycota</taxon>
        <taxon>Pezizomycotina</taxon>
        <taxon>Dothideomycetes</taxon>
        <taxon>Pleosporomycetidae</taxon>
        <taxon>Aulographales</taxon>
        <taxon>Rhizodiscinaceae</taxon>
        <taxon>Rhizodiscina</taxon>
    </lineage>
</organism>
<feature type="domain" description="Heterokaryon incompatibility" evidence="1">
    <location>
        <begin position="21"/>
        <end position="111"/>
    </location>
</feature>
<evidence type="ECO:0000313" key="3">
    <source>
        <dbReference type="Proteomes" id="UP000799772"/>
    </source>
</evidence>
<feature type="non-terminal residue" evidence="2">
    <location>
        <position position="276"/>
    </location>
</feature>
<evidence type="ECO:0000313" key="2">
    <source>
        <dbReference type="EMBL" id="KAF2098833.1"/>
    </source>
</evidence>
<keyword evidence="3" id="KW-1185">Reference proteome</keyword>
<dbReference type="PANTHER" id="PTHR10622">
    <property type="entry name" value="HET DOMAIN-CONTAINING PROTEIN"/>
    <property type="match status" value="1"/>
</dbReference>
<dbReference type="Pfam" id="PF06985">
    <property type="entry name" value="HET"/>
    <property type="match status" value="1"/>
</dbReference>
<comment type="caution">
    <text evidence="2">The sequence shown here is derived from an EMBL/GenBank/DDBJ whole genome shotgun (WGS) entry which is preliminary data.</text>
</comment>
<accession>A0A9P4M642</accession>
<dbReference type="OrthoDB" id="20872at2759"/>
<dbReference type="PANTHER" id="PTHR10622:SF10">
    <property type="entry name" value="HET DOMAIN-CONTAINING PROTEIN"/>
    <property type="match status" value="1"/>
</dbReference>